<keyword evidence="2" id="KW-1185">Reference proteome</keyword>
<sequence>MAHETPWLKVAGTDNTVVEVDGHAWAPSFYLTSHCLFLDGGRRPSPPPRPTSILKSCPTSATDVNSQLFFPPAYLVFPSQTRVHHVPRSFSHTFLFDNHPHRTTRAWYSIHRPWLKDNHRLLRTIITPRNSVYLACLSTACCRHASCQNVCSTRQPSQLCE</sequence>
<gene>
    <name evidence="1" type="ORF">BDY19DRAFT_337251</name>
</gene>
<name>A0ACB8TXF4_9APHY</name>
<dbReference type="EMBL" id="MU274922">
    <property type="protein sequence ID" value="KAI0086621.1"/>
    <property type="molecule type" value="Genomic_DNA"/>
</dbReference>
<organism evidence="1 2">
    <name type="scientific">Irpex rosettiformis</name>
    <dbReference type="NCBI Taxonomy" id="378272"/>
    <lineage>
        <taxon>Eukaryota</taxon>
        <taxon>Fungi</taxon>
        <taxon>Dikarya</taxon>
        <taxon>Basidiomycota</taxon>
        <taxon>Agaricomycotina</taxon>
        <taxon>Agaricomycetes</taxon>
        <taxon>Polyporales</taxon>
        <taxon>Irpicaceae</taxon>
        <taxon>Irpex</taxon>
    </lineage>
</organism>
<comment type="caution">
    <text evidence="1">The sequence shown here is derived from an EMBL/GenBank/DDBJ whole genome shotgun (WGS) entry which is preliminary data.</text>
</comment>
<dbReference type="Proteomes" id="UP001055072">
    <property type="component" value="Unassembled WGS sequence"/>
</dbReference>
<proteinExistence type="predicted"/>
<accession>A0ACB8TXF4</accession>
<protein>
    <submittedName>
        <fullName evidence="1">Uncharacterized protein</fullName>
    </submittedName>
</protein>
<evidence type="ECO:0000313" key="2">
    <source>
        <dbReference type="Proteomes" id="UP001055072"/>
    </source>
</evidence>
<reference evidence="1" key="1">
    <citation type="journal article" date="2021" name="Environ. Microbiol.">
        <title>Gene family expansions and transcriptome signatures uncover fungal adaptations to wood decay.</title>
        <authorList>
            <person name="Hage H."/>
            <person name="Miyauchi S."/>
            <person name="Viragh M."/>
            <person name="Drula E."/>
            <person name="Min B."/>
            <person name="Chaduli D."/>
            <person name="Navarro D."/>
            <person name="Favel A."/>
            <person name="Norest M."/>
            <person name="Lesage-Meessen L."/>
            <person name="Balint B."/>
            <person name="Merenyi Z."/>
            <person name="de Eugenio L."/>
            <person name="Morin E."/>
            <person name="Martinez A.T."/>
            <person name="Baldrian P."/>
            <person name="Stursova M."/>
            <person name="Martinez M.J."/>
            <person name="Novotny C."/>
            <person name="Magnuson J.K."/>
            <person name="Spatafora J.W."/>
            <person name="Maurice S."/>
            <person name="Pangilinan J."/>
            <person name="Andreopoulos W."/>
            <person name="LaButti K."/>
            <person name="Hundley H."/>
            <person name="Na H."/>
            <person name="Kuo A."/>
            <person name="Barry K."/>
            <person name="Lipzen A."/>
            <person name="Henrissat B."/>
            <person name="Riley R."/>
            <person name="Ahrendt S."/>
            <person name="Nagy L.G."/>
            <person name="Grigoriev I.V."/>
            <person name="Martin F."/>
            <person name="Rosso M.N."/>
        </authorList>
    </citation>
    <scope>NUCLEOTIDE SEQUENCE</scope>
    <source>
        <strain evidence="1">CBS 384.51</strain>
    </source>
</reference>
<evidence type="ECO:0000313" key="1">
    <source>
        <dbReference type="EMBL" id="KAI0086621.1"/>
    </source>
</evidence>